<feature type="repeat" description="ANK" evidence="3">
    <location>
        <begin position="77"/>
        <end position="109"/>
    </location>
</feature>
<evidence type="ECO:0000256" key="4">
    <source>
        <dbReference type="SAM" id="MobiDB-lite"/>
    </source>
</evidence>
<name>A0A4U0WXG1_9PEZI</name>
<dbReference type="SMART" id="SM00248">
    <property type="entry name" value="ANK"/>
    <property type="match status" value="2"/>
</dbReference>
<dbReference type="STRING" id="329884.A0A4U0WXG1"/>
<organism evidence="5 6">
    <name type="scientific">Friedmanniomyces simplex</name>
    <dbReference type="NCBI Taxonomy" id="329884"/>
    <lineage>
        <taxon>Eukaryota</taxon>
        <taxon>Fungi</taxon>
        <taxon>Dikarya</taxon>
        <taxon>Ascomycota</taxon>
        <taxon>Pezizomycotina</taxon>
        <taxon>Dothideomycetes</taxon>
        <taxon>Dothideomycetidae</taxon>
        <taxon>Mycosphaerellales</taxon>
        <taxon>Teratosphaeriaceae</taxon>
        <taxon>Friedmanniomyces</taxon>
    </lineage>
</organism>
<keyword evidence="6" id="KW-1185">Reference proteome</keyword>
<evidence type="ECO:0000256" key="3">
    <source>
        <dbReference type="PROSITE-ProRule" id="PRU00023"/>
    </source>
</evidence>
<dbReference type="Proteomes" id="UP000309340">
    <property type="component" value="Unassembled WGS sequence"/>
</dbReference>
<dbReference type="InterPro" id="IPR036770">
    <property type="entry name" value="Ankyrin_rpt-contain_sf"/>
</dbReference>
<gene>
    <name evidence="5" type="ORF">B0A55_09393</name>
</gene>
<accession>A0A4U0WXG1</accession>
<dbReference type="PROSITE" id="PS50088">
    <property type="entry name" value="ANK_REPEAT"/>
    <property type="match status" value="1"/>
</dbReference>
<dbReference type="AlphaFoldDB" id="A0A4U0WXG1"/>
<evidence type="ECO:0000313" key="6">
    <source>
        <dbReference type="Proteomes" id="UP000309340"/>
    </source>
</evidence>
<reference evidence="5 6" key="1">
    <citation type="submission" date="2017-03" db="EMBL/GenBank/DDBJ databases">
        <title>Genomes of endolithic fungi from Antarctica.</title>
        <authorList>
            <person name="Coleine C."/>
            <person name="Masonjones S."/>
            <person name="Stajich J.E."/>
        </authorList>
    </citation>
    <scope>NUCLEOTIDE SEQUENCE [LARGE SCALE GENOMIC DNA]</scope>
    <source>
        <strain evidence="5 6">CCFEE 5184</strain>
    </source>
</reference>
<sequence length="180" mass="18694">MGLPQIPNTPPQPTPTTTTSEQHPAPTSAAVPKSASQLPPEALDLATKLFDFARHGQTPELRQYLTAGIPVNLTNHKGDTLLMLAAYHGHLDTVSMLLELGAEVNVLNERGQSPVAGAVFKGFLEVVRVLVEVGGADVWAGQPCAVDAAGMFRRGDILGVLGVVEEGEGGQVGVSGGILS</sequence>
<dbReference type="SUPFAM" id="SSF48403">
    <property type="entry name" value="Ankyrin repeat"/>
    <property type="match status" value="1"/>
</dbReference>
<dbReference type="PROSITE" id="PS50297">
    <property type="entry name" value="ANK_REP_REGION"/>
    <property type="match status" value="1"/>
</dbReference>
<dbReference type="InterPro" id="IPR002110">
    <property type="entry name" value="Ankyrin_rpt"/>
</dbReference>
<evidence type="ECO:0000313" key="5">
    <source>
        <dbReference type="EMBL" id="TKA66515.1"/>
    </source>
</evidence>
<dbReference type="Pfam" id="PF12796">
    <property type="entry name" value="Ank_2"/>
    <property type="match status" value="1"/>
</dbReference>
<dbReference type="Gene3D" id="1.25.40.20">
    <property type="entry name" value="Ankyrin repeat-containing domain"/>
    <property type="match status" value="1"/>
</dbReference>
<keyword evidence="1" id="KW-0677">Repeat</keyword>
<feature type="region of interest" description="Disordered" evidence="4">
    <location>
        <begin position="1"/>
        <end position="37"/>
    </location>
</feature>
<protein>
    <submittedName>
        <fullName evidence="5">Uncharacterized protein</fullName>
    </submittedName>
</protein>
<proteinExistence type="predicted"/>
<evidence type="ECO:0000256" key="2">
    <source>
        <dbReference type="ARBA" id="ARBA00023043"/>
    </source>
</evidence>
<dbReference type="PANTHER" id="PTHR24201">
    <property type="entry name" value="ANK_REP_REGION DOMAIN-CONTAINING PROTEIN"/>
    <property type="match status" value="1"/>
</dbReference>
<dbReference type="OrthoDB" id="366390at2759"/>
<dbReference type="EMBL" id="NAJQ01000640">
    <property type="protein sequence ID" value="TKA66515.1"/>
    <property type="molecule type" value="Genomic_DNA"/>
</dbReference>
<keyword evidence="2 3" id="KW-0040">ANK repeat</keyword>
<dbReference type="InterPro" id="IPR050776">
    <property type="entry name" value="Ank_Repeat/CDKN_Inhibitor"/>
</dbReference>
<comment type="caution">
    <text evidence="5">The sequence shown here is derived from an EMBL/GenBank/DDBJ whole genome shotgun (WGS) entry which is preliminary data.</text>
</comment>
<evidence type="ECO:0000256" key="1">
    <source>
        <dbReference type="ARBA" id="ARBA00022737"/>
    </source>
</evidence>